<dbReference type="Pfam" id="PF01323">
    <property type="entry name" value="DSBA"/>
    <property type="match status" value="1"/>
</dbReference>
<gene>
    <name evidence="2" type="ORF">BSAL_68335</name>
</gene>
<dbReference type="PANTHER" id="PTHR13887:SF41">
    <property type="entry name" value="THIOREDOXIN SUPERFAMILY PROTEIN"/>
    <property type="match status" value="1"/>
</dbReference>
<dbReference type="OMA" id="QKYAISG"/>
<dbReference type="SUPFAM" id="SSF52833">
    <property type="entry name" value="Thioredoxin-like"/>
    <property type="match status" value="1"/>
</dbReference>
<sequence length="221" mass="24602">MSAARPVIPVTVVSDVLCPWCWIGKRSIELAANEAGVALDLHWKPYLLDPTLPREGVDKLQHYTKKFGARAQAMVVDPNNPLNQRGRPMGLEYTYHEGSKVFDSLPAHRLLYFARSKFGSEAQNRVQEVLFRRYFKDGENLGGDAALLEAAKEAGLPEDQTKAYLASNDDYDVVKGEVRKVQQFVDGVPFFTFPSGKQISGGEAVTTFAQILQKEATLLKQ</sequence>
<accession>A0A0S4IUN1</accession>
<dbReference type="AlphaFoldDB" id="A0A0S4IUN1"/>
<feature type="domain" description="DSBA-like thioredoxin" evidence="1">
    <location>
        <begin position="10"/>
        <end position="213"/>
    </location>
</feature>
<evidence type="ECO:0000313" key="3">
    <source>
        <dbReference type="Proteomes" id="UP000051952"/>
    </source>
</evidence>
<organism evidence="2 3">
    <name type="scientific">Bodo saltans</name>
    <name type="common">Flagellated protozoan</name>
    <dbReference type="NCBI Taxonomy" id="75058"/>
    <lineage>
        <taxon>Eukaryota</taxon>
        <taxon>Discoba</taxon>
        <taxon>Euglenozoa</taxon>
        <taxon>Kinetoplastea</taxon>
        <taxon>Metakinetoplastina</taxon>
        <taxon>Eubodonida</taxon>
        <taxon>Bodonidae</taxon>
        <taxon>Bodo</taxon>
    </lineage>
</organism>
<dbReference type="Gene3D" id="3.40.30.10">
    <property type="entry name" value="Glutaredoxin"/>
    <property type="match status" value="1"/>
</dbReference>
<dbReference type="InterPro" id="IPR036249">
    <property type="entry name" value="Thioredoxin-like_sf"/>
</dbReference>
<evidence type="ECO:0000313" key="2">
    <source>
        <dbReference type="EMBL" id="CUF97547.1"/>
    </source>
</evidence>
<dbReference type="Proteomes" id="UP000051952">
    <property type="component" value="Unassembled WGS sequence"/>
</dbReference>
<dbReference type="CDD" id="cd03024">
    <property type="entry name" value="DsbA_FrnE"/>
    <property type="match status" value="1"/>
</dbReference>
<dbReference type="VEuPathDB" id="TriTrypDB:BSAL_68335"/>
<dbReference type="OrthoDB" id="1930760at2759"/>
<name>A0A0S4IUN1_BODSA</name>
<dbReference type="GO" id="GO:0016491">
    <property type="term" value="F:oxidoreductase activity"/>
    <property type="evidence" value="ECO:0007669"/>
    <property type="project" value="InterPro"/>
</dbReference>
<reference evidence="3" key="1">
    <citation type="submission" date="2015-09" db="EMBL/GenBank/DDBJ databases">
        <authorList>
            <consortium name="Pathogen Informatics"/>
        </authorList>
    </citation>
    <scope>NUCLEOTIDE SEQUENCE [LARGE SCALE GENOMIC DNA]</scope>
    <source>
        <strain evidence="3">Lake Konstanz</strain>
    </source>
</reference>
<evidence type="ECO:0000259" key="1">
    <source>
        <dbReference type="Pfam" id="PF01323"/>
    </source>
</evidence>
<proteinExistence type="predicted"/>
<dbReference type="PANTHER" id="PTHR13887">
    <property type="entry name" value="GLUTATHIONE S-TRANSFERASE KAPPA"/>
    <property type="match status" value="1"/>
</dbReference>
<dbReference type="EMBL" id="CYKH01000468">
    <property type="protein sequence ID" value="CUF97547.1"/>
    <property type="molecule type" value="Genomic_DNA"/>
</dbReference>
<keyword evidence="3" id="KW-1185">Reference proteome</keyword>
<protein>
    <submittedName>
        <fullName evidence="2">DSBA thioredoxin, putative</fullName>
    </submittedName>
</protein>
<dbReference type="InterPro" id="IPR001853">
    <property type="entry name" value="DSBA-like_thioredoxin_dom"/>
</dbReference>